<accession>A0ABY8R1Y6</accession>
<keyword evidence="1 3" id="KW-0808">Transferase</keyword>
<feature type="domain" description="N-acetyltransferase" evidence="2">
    <location>
        <begin position="1"/>
        <end position="153"/>
    </location>
</feature>
<dbReference type="InterPro" id="IPR016181">
    <property type="entry name" value="Acyl_CoA_acyltransferase"/>
</dbReference>
<dbReference type="InterPro" id="IPR000182">
    <property type="entry name" value="GNAT_dom"/>
</dbReference>
<sequence length="153" mass="17428">MNKINIKRVDENEEIPYELLYLADPSKESINDYISRGDLYVASIENEVVGAYVILKTRSLTAEIMNISVNEAYQKTGIGKVLIKHSISTSKNLNIKTLEVGTGNSSIYQLAFYQKCGFRITGVDKDFFKKHYDEKIIENGIECIDMIRMSMDL</sequence>
<dbReference type="SUPFAM" id="SSF55729">
    <property type="entry name" value="Acyl-CoA N-acyltransferases (Nat)"/>
    <property type="match status" value="1"/>
</dbReference>
<keyword evidence="3" id="KW-0012">Acyltransferase</keyword>
<dbReference type="PANTHER" id="PTHR13947:SF37">
    <property type="entry name" value="LD18367P"/>
    <property type="match status" value="1"/>
</dbReference>
<evidence type="ECO:0000259" key="2">
    <source>
        <dbReference type="PROSITE" id="PS51186"/>
    </source>
</evidence>
<dbReference type="PROSITE" id="PS51186">
    <property type="entry name" value="GNAT"/>
    <property type="match status" value="1"/>
</dbReference>
<proteinExistence type="predicted"/>
<protein>
    <submittedName>
        <fullName evidence="3">GNAT family N-acetyltransferase</fullName>
        <ecNumber evidence="3">2.3.1.-</ecNumber>
    </submittedName>
</protein>
<evidence type="ECO:0000313" key="3">
    <source>
        <dbReference type="EMBL" id="WGX74727.1"/>
    </source>
</evidence>
<gene>
    <name evidence="3" type="ORF">QJS64_11210</name>
</gene>
<dbReference type="EC" id="2.3.1.-" evidence="3"/>
<dbReference type="PANTHER" id="PTHR13947">
    <property type="entry name" value="GNAT FAMILY N-ACETYLTRANSFERASE"/>
    <property type="match status" value="1"/>
</dbReference>
<dbReference type="InterPro" id="IPR050769">
    <property type="entry name" value="NAT_camello-type"/>
</dbReference>
<dbReference type="EMBL" id="CP124685">
    <property type="protein sequence ID" value="WGX74727.1"/>
    <property type="molecule type" value="Genomic_DNA"/>
</dbReference>
<organism evidence="3 4">
    <name type="scientific">Paraclostridium bifermentans</name>
    <name type="common">Clostridium bifermentans</name>
    <dbReference type="NCBI Taxonomy" id="1490"/>
    <lineage>
        <taxon>Bacteria</taxon>
        <taxon>Bacillati</taxon>
        <taxon>Bacillota</taxon>
        <taxon>Clostridia</taxon>
        <taxon>Peptostreptococcales</taxon>
        <taxon>Peptostreptococcaceae</taxon>
        <taxon>Paraclostridium</taxon>
    </lineage>
</organism>
<reference evidence="3 4" key="1">
    <citation type="submission" date="2023-04" db="EMBL/GenBank/DDBJ databases">
        <title>Bacteria Genome Submission.</title>
        <authorList>
            <person name="Isaac P."/>
        </authorList>
    </citation>
    <scope>NUCLEOTIDE SEQUENCE [LARGE SCALE GENOMIC DNA]</scope>
    <source>
        <strain evidence="3 4">SampleS7P1</strain>
    </source>
</reference>
<dbReference type="GO" id="GO:0016746">
    <property type="term" value="F:acyltransferase activity"/>
    <property type="evidence" value="ECO:0007669"/>
    <property type="project" value="UniProtKB-KW"/>
</dbReference>
<keyword evidence="4" id="KW-1185">Reference proteome</keyword>
<dbReference type="Pfam" id="PF00583">
    <property type="entry name" value="Acetyltransf_1"/>
    <property type="match status" value="1"/>
</dbReference>
<name>A0ABY8R1Y6_PARBF</name>
<dbReference type="CDD" id="cd04301">
    <property type="entry name" value="NAT_SF"/>
    <property type="match status" value="1"/>
</dbReference>
<dbReference type="Gene3D" id="3.40.630.30">
    <property type="match status" value="1"/>
</dbReference>
<evidence type="ECO:0000313" key="4">
    <source>
        <dbReference type="Proteomes" id="UP001239169"/>
    </source>
</evidence>
<evidence type="ECO:0000256" key="1">
    <source>
        <dbReference type="ARBA" id="ARBA00022679"/>
    </source>
</evidence>
<dbReference type="Proteomes" id="UP001239169">
    <property type="component" value="Chromosome"/>
</dbReference>